<keyword evidence="4" id="KW-0804">Transcription</keyword>
<evidence type="ECO:0000256" key="3">
    <source>
        <dbReference type="ARBA" id="ARBA00023125"/>
    </source>
</evidence>
<dbReference type="InterPro" id="IPR036390">
    <property type="entry name" value="WH_DNA-bd_sf"/>
</dbReference>
<dbReference type="PROSITE" id="PS50931">
    <property type="entry name" value="HTH_LYSR"/>
    <property type="match status" value="1"/>
</dbReference>
<dbReference type="PANTHER" id="PTHR30419">
    <property type="entry name" value="HTH-TYPE TRANSCRIPTIONAL REGULATOR YBHD"/>
    <property type="match status" value="1"/>
</dbReference>
<sequence length="303" mass="34580">MNLIQLRLFRDIARELSFAKAARQNNITQPAVSIHIKKLEDELGKKLFNRTPHNIQLTPEGMIILADVKKILQLSEGLKIRSSYSQGVLEGNIRIATIHSIGMYEMGEFLSSFMKSFPKVHIHMEFRRFDDIYSLLLKEKIDLGVVAYPEQRTNIEAIPYSEDELVLIVAKEHRFSNKKTILLEHIESEAFIAFESGMPTREATDKVLDEKGIRVDIRMTNDNIYTLKKIVEAGIGISIVPSNTVDEEVQRGSLVRIKIRDTKLTRPLALLKLKKTVPNTPLEIFMERMLSHGGNNNNNNNNT</sequence>
<dbReference type="AlphaFoldDB" id="A0A5S9PY33"/>
<gene>
    <name evidence="6" type="primary">cysL_2</name>
    <name evidence="6" type="ORF">DPBNPPHM_01300</name>
</gene>
<proteinExistence type="inferred from homology"/>
<dbReference type="SUPFAM" id="SSF53850">
    <property type="entry name" value="Periplasmic binding protein-like II"/>
    <property type="match status" value="1"/>
</dbReference>
<dbReference type="EMBL" id="CACSII010000016">
    <property type="protein sequence ID" value="CAA0109586.1"/>
    <property type="molecule type" value="Genomic_DNA"/>
</dbReference>
<dbReference type="FunFam" id="1.10.10.10:FF:000001">
    <property type="entry name" value="LysR family transcriptional regulator"/>
    <property type="match status" value="1"/>
</dbReference>
<dbReference type="GO" id="GO:0005829">
    <property type="term" value="C:cytosol"/>
    <property type="evidence" value="ECO:0007669"/>
    <property type="project" value="TreeGrafter"/>
</dbReference>
<dbReference type="Gene3D" id="1.10.10.10">
    <property type="entry name" value="Winged helix-like DNA-binding domain superfamily/Winged helix DNA-binding domain"/>
    <property type="match status" value="1"/>
</dbReference>
<accession>A0A5S9PY33</accession>
<name>A0A5S9PY33_9GAMM</name>
<dbReference type="PANTHER" id="PTHR30419:SF8">
    <property type="entry name" value="NITROGEN ASSIMILATION TRANSCRIPTIONAL ACTIVATOR-RELATED"/>
    <property type="match status" value="1"/>
</dbReference>
<dbReference type="InterPro" id="IPR000847">
    <property type="entry name" value="LysR_HTH_N"/>
</dbReference>
<dbReference type="InterPro" id="IPR036388">
    <property type="entry name" value="WH-like_DNA-bd_sf"/>
</dbReference>
<organism evidence="6 7">
    <name type="scientific">BD1-7 clade bacterium</name>
    <dbReference type="NCBI Taxonomy" id="2029982"/>
    <lineage>
        <taxon>Bacteria</taxon>
        <taxon>Pseudomonadati</taxon>
        <taxon>Pseudomonadota</taxon>
        <taxon>Gammaproteobacteria</taxon>
        <taxon>Cellvibrionales</taxon>
        <taxon>Spongiibacteraceae</taxon>
        <taxon>BD1-7 clade</taxon>
    </lineage>
</organism>
<dbReference type="Proteomes" id="UP000434580">
    <property type="component" value="Unassembled WGS sequence"/>
</dbReference>
<reference evidence="6 7" key="1">
    <citation type="submission" date="2019-11" db="EMBL/GenBank/DDBJ databases">
        <authorList>
            <person name="Holert J."/>
        </authorList>
    </citation>
    <scope>NUCLEOTIDE SEQUENCE [LARGE SCALE GENOMIC DNA]</scope>
    <source>
        <strain evidence="6">BC5_2</strain>
    </source>
</reference>
<feature type="domain" description="HTH lysR-type" evidence="5">
    <location>
        <begin position="1"/>
        <end position="58"/>
    </location>
</feature>
<dbReference type="SUPFAM" id="SSF46785">
    <property type="entry name" value="Winged helix' DNA-binding domain"/>
    <property type="match status" value="1"/>
</dbReference>
<evidence type="ECO:0000256" key="4">
    <source>
        <dbReference type="ARBA" id="ARBA00023163"/>
    </source>
</evidence>
<dbReference type="GO" id="GO:0003700">
    <property type="term" value="F:DNA-binding transcription factor activity"/>
    <property type="evidence" value="ECO:0007669"/>
    <property type="project" value="InterPro"/>
</dbReference>
<evidence type="ECO:0000256" key="1">
    <source>
        <dbReference type="ARBA" id="ARBA00009437"/>
    </source>
</evidence>
<dbReference type="GO" id="GO:0003677">
    <property type="term" value="F:DNA binding"/>
    <property type="evidence" value="ECO:0007669"/>
    <property type="project" value="UniProtKB-KW"/>
</dbReference>
<dbReference type="Pfam" id="PF00126">
    <property type="entry name" value="HTH_1"/>
    <property type="match status" value="1"/>
</dbReference>
<evidence type="ECO:0000259" key="5">
    <source>
        <dbReference type="PROSITE" id="PS50931"/>
    </source>
</evidence>
<evidence type="ECO:0000313" key="7">
    <source>
        <dbReference type="Proteomes" id="UP000434580"/>
    </source>
</evidence>
<dbReference type="Pfam" id="PF03466">
    <property type="entry name" value="LysR_substrate"/>
    <property type="match status" value="1"/>
</dbReference>
<dbReference type="InterPro" id="IPR005119">
    <property type="entry name" value="LysR_subst-bd"/>
</dbReference>
<keyword evidence="3" id="KW-0238">DNA-binding</keyword>
<evidence type="ECO:0000256" key="2">
    <source>
        <dbReference type="ARBA" id="ARBA00023015"/>
    </source>
</evidence>
<dbReference type="InterPro" id="IPR050950">
    <property type="entry name" value="HTH-type_LysR_regulators"/>
</dbReference>
<evidence type="ECO:0000313" key="6">
    <source>
        <dbReference type="EMBL" id="CAA0109586.1"/>
    </source>
</evidence>
<dbReference type="CDD" id="cd05466">
    <property type="entry name" value="PBP2_LTTR_substrate"/>
    <property type="match status" value="1"/>
</dbReference>
<dbReference type="Gene3D" id="3.40.190.290">
    <property type="match status" value="1"/>
</dbReference>
<keyword evidence="2" id="KW-0805">Transcription regulation</keyword>
<comment type="similarity">
    <text evidence="1">Belongs to the LysR transcriptional regulatory family.</text>
</comment>
<dbReference type="PRINTS" id="PR00039">
    <property type="entry name" value="HTHLYSR"/>
</dbReference>
<protein>
    <submittedName>
        <fullName evidence="6">HTH-type transcriptional regulator CysL</fullName>
    </submittedName>
</protein>
<dbReference type="OrthoDB" id="646694at2"/>